<evidence type="ECO:0000313" key="10">
    <source>
        <dbReference type="Proteomes" id="UP001391051"/>
    </source>
</evidence>
<dbReference type="RefSeq" id="XP_066695525.1">
    <property type="nucleotide sequence ID" value="XM_066848829.1"/>
</dbReference>
<evidence type="ECO:0000256" key="1">
    <source>
        <dbReference type="ARBA" id="ARBA00004141"/>
    </source>
</evidence>
<feature type="domain" description="Rhodopsin" evidence="8">
    <location>
        <begin position="26"/>
        <end position="250"/>
    </location>
</feature>
<evidence type="ECO:0000256" key="2">
    <source>
        <dbReference type="ARBA" id="ARBA00022692"/>
    </source>
</evidence>
<evidence type="ECO:0000313" key="9">
    <source>
        <dbReference type="EMBL" id="KAK7943494.1"/>
    </source>
</evidence>
<dbReference type="PANTHER" id="PTHR33048">
    <property type="entry name" value="PTH11-LIKE INTEGRAL MEMBRANE PROTEIN (AFU_ORTHOLOGUE AFUA_5G11245)"/>
    <property type="match status" value="1"/>
</dbReference>
<evidence type="ECO:0000256" key="4">
    <source>
        <dbReference type="ARBA" id="ARBA00023136"/>
    </source>
</evidence>
<feature type="region of interest" description="Disordered" evidence="6">
    <location>
        <begin position="364"/>
        <end position="389"/>
    </location>
</feature>
<comment type="caution">
    <text evidence="9">The sequence shown here is derived from an EMBL/GenBank/DDBJ whole genome shotgun (WGS) entry which is preliminary data.</text>
</comment>
<feature type="transmembrane region" description="Helical" evidence="7">
    <location>
        <begin position="81"/>
        <end position="101"/>
    </location>
</feature>
<name>A0ABR1Q0X5_9PEZI</name>
<dbReference type="InterPro" id="IPR052337">
    <property type="entry name" value="SAT4-like"/>
</dbReference>
<organism evidence="9 10">
    <name type="scientific">Apiospora aurea</name>
    <dbReference type="NCBI Taxonomy" id="335848"/>
    <lineage>
        <taxon>Eukaryota</taxon>
        <taxon>Fungi</taxon>
        <taxon>Dikarya</taxon>
        <taxon>Ascomycota</taxon>
        <taxon>Pezizomycotina</taxon>
        <taxon>Sordariomycetes</taxon>
        <taxon>Xylariomycetidae</taxon>
        <taxon>Amphisphaeriales</taxon>
        <taxon>Apiosporaceae</taxon>
        <taxon>Apiospora</taxon>
    </lineage>
</organism>
<dbReference type="EMBL" id="JAQQWE010000008">
    <property type="protein sequence ID" value="KAK7943494.1"/>
    <property type="molecule type" value="Genomic_DNA"/>
</dbReference>
<feature type="transmembrane region" description="Helical" evidence="7">
    <location>
        <begin position="12"/>
        <end position="30"/>
    </location>
</feature>
<dbReference type="GeneID" id="92081891"/>
<protein>
    <recommendedName>
        <fullName evidence="8">Rhodopsin domain-containing protein</fullName>
    </recommendedName>
</protein>
<evidence type="ECO:0000256" key="7">
    <source>
        <dbReference type="SAM" id="Phobius"/>
    </source>
</evidence>
<gene>
    <name evidence="9" type="ORF">PG986_012607</name>
</gene>
<dbReference type="PANTHER" id="PTHR33048:SF42">
    <property type="entry name" value="INTEGRAL MEMBRANE PROTEIN"/>
    <property type="match status" value="1"/>
</dbReference>
<feature type="transmembrane region" description="Helical" evidence="7">
    <location>
        <begin position="42"/>
        <end position="61"/>
    </location>
</feature>
<comment type="subcellular location">
    <subcellularLocation>
        <location evidence="1">Membrane</location>
        <topology evidence="1">Multi-pass membrane protein</topology>
    </subcellularLocation>
</comment>
<evidence type="ECO:0000256" key="5">
    <source>
        <dbReference type="ARBA" id="ARBA00038359"/>
    </source>
</evidence>
<keyword evidence="4 7" id="KW-0472">Membrane</keyword>
<comment type="similarity">
    <text evidence="5">Belongs to the SAT4 family.</text>
</comment>
<keyword evidence="3 7" id="KW-1133">Transmembrane helix</keyword>
<accession>A0ABR1Q0X5</accession>
<dbReference type="Pfam" id="PF20684">
    <property type="entry name" value="Fung_rhodopsin"/>
    <property type="match status" value="1"/>
</dbReference>
<dbReference type="Proteomes" id="UP001391051">
    <property type="component" value="Unassembled WGS sequence"/>
</dbReference>
<dbReference type="InterPro" id="IPR049326">
    <property type="entry name" value="Rhodopsin_dom_fungi"/>
</dbReference>
<proteinExistence type="inferred from homology"/>
<sequence>MADDRGPLIDGVSWGLVSLSGAILGLRVYAKLSRHRGLWWDDCIALFSWFIQLVCAILISINISHGFGKHASELKLTYPQVVQMSLRGAINGSLLILGAAWSKSSFAVTLLRMTKGGLKWSMITIMATMNAFLIASIFINYFSCNPPSKTIDPMTPGVCSDESIHIAVDVAASGYSAACDLFFALVPWLVLANLQMKFKEKIGVGVAMSLGVFAAATGIVKTVKLDNLRNEDFSYNGGDLQIWSIVEIPMTLPHRGLDPRPAPLPARRHLLGGPLHIGRRERCPHRCLRQAQKPGHGEHEHPHPCAYQDEPDTAPYKSLFGPAFVPDRRGRYGRRLGDRSWRRHRREADERYERGAEEDYWRGREGARGGVEPDAELGCRVAGYEQEQE</sequence>
<evidence type="ECO:0000259" key="8">
    <source>
        <dbReference type="Pfam" id="PF20684"/>
    </source>
</evidence>
<feature type="transmembrane region" description="Helical" evidence="7">
    <location>
        <begin position="122"/>
        <end position="143"/>
    </location>
</feature>
<feature type="transmembrane region" description="Helical" evidence="7">
    <location>
        <begin position="163"/>
        <end position="190"/>
    </location>
</feature>
<evidence type="ECO:0000256" key="6">
    <source>
        <dbReference type="SAM" id="MobiDB-lite"/>
    </source>
</evidence>
<evidence type="ECO:0000256" key="3">
    <source>
        <dbReference type="ARBA" id="ARBA00022989"/>
    </source>
</evidence>
<keyword evidence="10" id="KW-1185">Reference proteome</keyword>
<keyword evidence="2 7" id="KW-0812">Transmembrane</keyword>
<reference evidence="9 10" key="1">
    <citation type="submission" date="2023-01" db="EMBL/GenBank/DDBJ databases">
        <title>Analysis of 21 Apiospora genomes using comparative genomics revels a genus with tremendous synthesis potential of carbohydrate active enzymes and secondary metabolites.</title>
        <authorList>
            <person name="Sorensen T."/>
        </authorList>
    </citation>
    <scope>NUCLEOTIDE SEQUENCE [LARGE SCALE GENOMIC DNA]</scope>
    <source>
        <strain evidence="9 10">CBS 24483</strain>
    </source>
</reference>
<feature type="transmembrane region" description="Helical" evidence="7">
    <location>
        <begin position="202"/>
        <end position="220"/>
    </location>
</feature>